<dbReference type="Proteomes" id="UP000823405">
    <property type="component" value="Unassembled WGS sequence"/>
</dbReference>
<feature type="compositionally biased region" description="Low complexity" evidence="1">
    <location>
        <begin position="597"/>
        <end position="614"/>
    </location>
</feature>
<keyword evidence="2" id="KW-1133">Transmembrane helix</keyword>
<dbReference type="AlphaFoldDB" id="A0A9P6UJW4"/>
<sequence>MAQLTNLNMGIELQQAVLSTDMTLHGSPTTFSPLSLPSPLQRLSRTLIVFHATLPIFAYASPHQLTNRLPYIHPTAGLGTLLTALWPFKSRIYENGRPMVQEILLNGLMTGLFGFAGAWQLYLTFSDNLPMSDFYLSTGGGPQTGFLCPTNNHDNTVHCRLWQTQLVACLACTAVFGIVTLVWTVLFRRRPLVFKDLPDSLKENEMITSPRMEEATKREEEQNHKEEIAAIAAEAERRAALSRVKPQTRPTHPYQQHIHQQYPVSRTTAPAPAHLQHQNSASYLNQGYDSRESPLPQSNYRGAVPAAGPGVAARAATPLGNPYGEDPLALAGTNTGFNKNSNNNAGYYPVAAPGTSQMQHTAAYNNNNNNNNEYAYGQFTPEETFDDPSSQEAQAHLAYANQLREQQLYHEQMAEALQKQKLQKAVKQQQQEYEDRGVPHSGSTANFYPKPISHSSSMPPVSNGSTNIVAGGNSTAVTAAPLSRRSGDFGAAAAYTRPPNTSSNLQHSGMITPGGSNISGTRIAGSPQLYDETATIPDSQYSYDRYRSEVLGDLRPPNTRAATAPGAPQDHSPAVENAAYHDYKVQVSSPVADPTRVSTSSSNGVGSQSQTQGY</sequence>
<dbReference type="EMBL" id="JAAAIN010001164">
    <property type="protein sequence ID" value="KAG0306167.1"/>
    <property type="molecule type" value="Genomic_DNA"/>
</dbReference>
<reference evidence="3" key="1">
    <citation type="journal article" date="2020" name="Fungal Divers.">
        <title>Resolving the Mortierellaceae phylogeny through synthesis of multi-gene phylogenetics and phylogenomics.</title>
        <authorList>
            <person name="Vandepol N."/>
            <person name="Liber J."/>
            <person name="Desiro A."/>
            <person name="Na H."/>
            <person name="Kennedy M."/>
            <person name="Barry K."/>
            <person name="Grigoriev I.V."/>
            <person name="Miller A.N."/>
            <person name="O'Donnell K."/>
            <person name="Stajich J.E."/>
            <person name="Bonito G."/>
        </authorList>
    </citation>
    <scope>NUCLEOTIDE SEQUENCE</scope>
    <source>
        <strain evidence="3">NVP60</strain>
    </source>
</reference>
<dbReference type="OrthoDB" id="2443004at2759"/>
<comment type="caution">
    <text evidence="3">The sequence shown here is derived from an EMBL/GenBank/DDBJ whole genome shotgun (WGS) entry which is preliminary data.</text>
</comment>
<organism evidence="3 4">
    <name type="scientific">Linnemannia gamsii</name>
    <dbReference type="NCBI Taxonomy" id="64522"/>
    <lineage>
        <taxon>Eukaryota</taxon>
        <taxon>Fungi</taxon>
        <taxon>Fungi incertae sedis</taxon>
        <taxon>Mucoromycota</taxon>
        <taxon>Mortierellomycotina</taxon>
        <taxon>Mortierellomycetes</taxon>
        <taxon>Mortierellales</taxon>
        <taxon>Mortierellaceae</taxon>
        <taxon>Linnemannia</taxon>
    </lineage>
</organism>
<keyword evidence="2" id="KW-0472">Membrane</keyword>
<feature type="transmembrane region" description="Helical" evidence="2">
    <location>
        <begin position="71"/>
        <end position="88"/>
    </location>
</feature>
<proteinExistence type="predicted"/>
<protein>
    <submittedName>
        <fullName evidence="3">Uncharacterized protein</fullName>
    </submittedName>
</protein>
<keyword evidence="2" id="KW-0812">Transmembrane</keyword>
<name>A0A9P6UJW4_9FUNG</name>
<gene>
    <name evidence="3" type="ORF">BGZ97_000851</name>
</gene>
<evidence type="ECO:0000313" key="4">
    <source>
        <dbReference type="Proteomes" id="UP000823405"/>
    </source>
</evidence>
<keyword evidence="4" id="KW-1185">Reference proteome</keyword>
<feature type="transmembrane region" description="Helical" evidence="2">
    <location>
        <begin position="165"/>
        <end position="187"/>
    </location>
</feature>
<feature type="non-terminal residue" evidence="3">
    <location>
        <position position="614"/>
    </location>
</feature>
<accession>A0A9P6UJW4</accession>
<evidence type="ECO:0000256" key="1">
    <source>
        <dbReference type="SAM" id="MobiDB-lite"/>
    </source>
</evidence>
<feature type="transmembrane region" description="Helical" evidence="2">
    <location>
        <begin position="100"/>
        <end position="122"/>
    </location>
</feature>
<feature type="region of interest" description="Disordered" evidence="1">
    <location>
        <begin position="553"/>
        <end position="614"/>
    </location>
</feature>
<evidence type="ECO:0000313" key="3">
    <source>
        <dbReference type="EMBL" id="KAG0306167.1"/>
    </source>
</evidence>
<evidence type="ECO:0000256" key="2">
    <source>
        <dbReference type="SAM" id="Phobius"/>
    </source>
</evidence>